<accession>A0A1H9PSC9</accession>
<dbReference type="OrthoDB" id="315767at2157"/>
<evidence type="ECO:0000313" key="1">
    <source>
        <dbReference type="EMBL" id="SER51018.1"/>
    </source>
</evidence>
<proteinExistence type="predicted"/>
<name>A0A1H9PSC9_9EURY</name>
<dbReference type="Proteomes" id="UP000199114">
    <property type="component" value="Unassembled WGS sequence"/>
</dbReference>
<sequence length="46" mass="5143">MTDTDVCPRCGEKFYEYVEIGDAYEGSPIGRLRLCVTEQGAFAHDV</sequence>
<evidence type="ECO:0000313" key="2">
    <source>
        <dbReference type="Proteomes" id="UP000199114"/>
    </source>
</evidence>
<dbReference type="AlphaFoldDB" id="A0A1H9PSC9"/>
<gene>
    <name evidence="1" type="ORF">SAMN04489841_3959</name>
</gene>
<dbReference type="RefSeq" id="WP_175480204.1">
    <property type="nucleotide sequence ID" value="NZ_FOFD01000006.1"/>
</dbReference>
<organism evidence="1 2">
    <name type="scientific">Natrinema salaciae</name>
    <dbReference type="NCBI Taxonomy" id="1186196"/>
    <lineage>
        <taxon>Archaea</taxon>
        <taxon>Methanobacteriati</taxon>
        <taxon>Methanobacteriota</taxon>
        <taxon>Stenosarchaea group</taxon>
        <taxon>Halobacteria</taxon>
        <taxon>Halobacteriales</taxon>
        <taxon>Natrialbaceae</taxon>
        <taxon>Natrinema</taxon>
    </lineage>
</organism>
<reference evidence="2" key="1">
    <citation type="submission" date="2016-10" db="EMBL/GenBank/DDBJ databases">
        <authorList>
            <person name="Varghese N."/>
            <person name="Submissions S."/>
        </authorList>
    </citation>
    <scope>NUCLEOTIDE SEQUENCE [LARGE SCALE GENOMIC DNA]</scope>
    <source>
        <strain evidence="2">DSM 25055</strain>
    </source>
</reference>
<dbReference type="EMBL" id="FOFD01000006">
    <property type="protein sequence ID" value="SER51018.1"/>
    <property type="molecule type" value="Genomic_DNA"/>
</dbReference>
<protein>
    <submittedName>
        <fullName evidence="1">Uncharacterized protein</fullName>
    </submittedName>
</protein>
<keyword evidence="2" id="KW-1185">Reference proteome</keyword>